<evidence type="ECO:0000256" key="5">
    <source>
        <dbReference type="ARBA" id="ARBA00022723"/>
    </source>
</evidence>
<evidence type="ECO:0000313" key="10">
    <source>
        <dbReference type="EMBL" id="KAK7053583.1"/>
    </source>
</evidence>
<keyword evidence="5" id="KW-0479">Metal-binding</keyword>
<dbReference type="InterPro" id="IPR002207">
    <property type="entry name" value="Peroxidase_I"/>
</dbReference>
<dbReference type="GO" id="GO:0020037">
    <property type="term" value="F:heme binding"/>
    <property type="evidence" value="ECO:0007669"/>
    <property type="project" value="UniProtKB-UniRule"/>
</dbReference>
<evidence type="ECO:0000256" key="4">
    <source>
        <dbReference type="ARBA" id="ARBA00022617"/>
    </source>
</evidence>
<dbReference type="GO" id="GO:0042744">
    <property type="term" value="P:hydrogen peroxide catabolic process"/>
    <property type="evidence" value="ECO:0007669"/>
    <property type="project" value="TreeGrafter"/>
</dbReference>
<organism evidence="10 11">
    <name type="scientific">Favolaschia claudopus</name>
    <dbReference type="NCBI Taxonomy" id="2862362"/>
    <lineage>
        <taxon>Eukaryota</taxon>
        <taxon>Fungi</taxon>
        <taxon>Dikarya</taxon>
        <taxon>Basidiomycota</taxon>
        <taxon>Agaricomycotina</taxon>
        <taxon>Agaricomycetes</taxon>
        <taxon>Agaricomycetidae</taxon>
        <taxon>Agaricales</taxon>
        <taxon>Marasmiineae</taxon>
        <taxon>Mycenaceae</taxon>
        <taxon>Favolaschia</taxon>
    </lineage>
</organism>
<dbReference type="GO" id="GO:0000302">
    <property type="term" value="P:response to reactive oxygen species"/>
    <property type="evidence" value="ECO:0007669"/>
    <property type="project" value="TreeGrafter"/>
</dbReference>
<dbReference type="EMBL" id="JAWWNJ010000006">
    <property type="protein sequence ID" value="KAK7053583.1"/>
    <property type="molecule type" value="Genomic_DNA"/>
</dbReference>
<accession>A0AAW0DLV9</accession>
<comment type="caution">
    <text evidence="10">The sequence shown here is derived from an EMBL/GenBank/DDBJ whole genome shotgun (WGS) entry which is preliminary data.</text>
</comment>
<keyword evidence="7" id="KW-0408">Iron</keyword>
<sequence length="541" mass="58630">MATRSLSLPFLLSSLASVYAYTWPSPQLDALEQLRWEQTGLTAFLDPCDTFSFDPNGGGARSGRSNAADWIRTAYHDMATFNIADGTGGLDGSIRFEEEQARSENVGDGFKNTFLAISATSNRYVTIADSVAVAAVLSFSACGGPEIPFRGGRVDATAPNAPGVPEPQDSLDSHIDSFARQGFTKEEMIGLVACGHSFGSVQHDSFPDIAPEVDDPNNTQSNAHFDTTPVTFDNKIATEYISGTTVNPLVVGLNDTTNSDKRIFGSDGNVTMRSFADSPETFASTCADLMARMIDTVNPSSKLTEVVTWLPVKPSNLDLLLVGDKIQMNGQVRFWNMTEDSTRQVRLLWDDHNGSNNANNNSTLRFSRAETSSGGRNKFAFYTFSPDTDGTGQTFIGLDAAAGITNMRFAVNNKIEDQGGLGFPMKDDIMFSSSSCYTGTSRDPTGGRIDIAVRNGVNPTRIYLERQGRDNTSRPTLQEIDVPVPKTTVPSGSSAYSIWSYQLPTDRLSIIAGYNIGAEVNGVKSPRTYFQRSVDQFEACA</sequence>
<comment type="function">
    <text evidence="1">Destroys radicals which are normally produced within the cells and which are toxic to biological systems.</text>
</comment>
<evidence type="ECO:0000313" key="11">
    <source>
        <dbReference type="Proteomes" id="UP001362999"/>
    </source>
</evidence>
<reference evidence="10 11" key="1">
    <citation type="journal article" date="2024" name="J Genomics">
        <title>Draft genome sequencing and assembly of Favolaschia claudopus CIRM-BRFM 2984 isolated from oak limbs.</title>
        <authorList>
            <person name="Navarro D."/>
            <person name="Drula E."/>
            <person name="Chaduli D."/>
            <person name="Cazenave R."/>
            <person name="Ahrendt S."/>
            <person name="Wang J."/>
            <person name="Lipzen A."/>
            <person name="Daum C."/>
            <person name="Barry K."/>
            <person name="Grigoriev I.V."/>
            <person name="Favel A."/>
            <person name="Rosso M.N."/>
            <person name="Martin F."/>
        </authorList>
    </citation>
    <scope>NUCLEOTIDE SEQUENCE [LARGE SCALE GENOMIC DNA]</scope>
    <source>
        <strain evidence="10 11">CIRM-BRFM 2984</strain>
    </source>
</reference>
<keyword evidence="4" id="KW-0349">Heme</keyword>
<evidence type="ECO:0000256" key="1">
    <source>
        <dbReference type="ARBA" id="ARBA00003917"/>
    </source>
</evidence>
<gene>
    <name evidence="10" type="ORF">R3P38DRAFT_2851074</name>
</gene>
<dbReference type="Pfam" id="PF00141">
    <property type="entry name" value="peroxidase"/>
    <property type="match status" value="1"/>
</dbReference>
<evidence type="ECO:0000256" key="3">
    <source>
        <dbReference type="ARBA" id="ARBA00022559"/>
    </source>
</evidence>
<comment type="similarity">
    <text evidence="2">Belongs to the peroxidase family. Cytochrome c peroxidase subfamily.</text>
</comment>
<dbReference type="GO" id="GO:0034599">
    <property type="term" value="P:cellular response to oxidative stress"/>
    <property type="evidence" value="ECO:0007669"/>
    <property type="project" value="InterPro"/>
</dbReference>
<keyword evidence="6 8" id="KW-0560">Oxidoreductase</keyword>
<dbReference type="InterPro" id="IPR002016">
    <property type="entry name" value="Haem_peroxidase"/>
</dbReference>
<dbReference type="GO" id="GO:0004601">
    <property type="term" value="F:peroxidase activity"/>
    <property type="evidence" value="ECO:0007669"/>
    <property type="project" value="UniProtKB-KW"/>
</dbReference>
<dbReference type="PANTHER" id="PTHR31356">
    <property type="entry name" value="THYLAKOID LUMENAL 29 KDA PROTEIN, CHLOROPLASTIC-RELATED"/>
    <property type="match status" value="1"/>
</dbReference>
<evidence type="ECO:0000256" key="2">
    <source>
        <dbReference type="ARBA" id="ARBA00005997"/>
    </source>
</evidence>
<dbReference type="PROSITE" id="PS50873">
    <property type="entry name" value="PEROXIDASE_4"/>
    <property type="match status" value="1"/>
</dbReference>
<dbReference type="SUPFAM" id="SSF48113">
    <property type="entry name" value="Heme-dependent peroxidases"/>
    <property type="match status" value="1"/>
</dbReference>
<proteinExistence type="inferred from homology"/>
<dbReference type="Gene3D" id="1.10.520.10">
    <property type="match status" value="1"/>
</dbReference>
<dbReference type="PRINTS" id="PR00459">
    <property type="entry name" value="ASPEROXIDASE"/>
</dbReference>
<evidence type="ECO:0000256" key="6">
    <source>
        <dbReference type="ARBA" id="ARBA00023002"/>
    </source>
</evidence>
<dbReference type="PANTHER" id="PTHR31356:SF53">
    <property type="entry name" value="HEME PEROXIDASE"/>
    <property type="match status" value="1"/>
</dbReference>
<dbReference type="AlphaFoldDB" id="A0AAW0DLV9"/>
<evidence type="ECO:0000256" key="7">
    <source>
        <dbReference type="ARBA" id="ARBA00023004"/>
    </source>
</evidence>
<dbReference type="EC" id="1.11.1.-" evidence="8"/>
<dbReference type="Proteomes" id="UP001362999">
    <property type="component" value="Unassembled WGS sequence"/>
</dbReference>
<protein>
    <recommendedName>
        <fullName evidence="8">Peroxidase</fullName>
        <ecNumber evidence="8">1.11.1.-</ecNumber>
    </recommendedName>
</protein>
<feature type="domain" description="Plant heme peroxidase family profile" evidence="9">
    <location>
        <begin position="44"/>
        <end position="333"/>
    </location>
</feature>
<evidence type="ECO:0000256" key="8">
    <source>
        <dbReference type="RuleBase" id="RU363051"/>
    </source>
</evidence>
<keyword evidence="11" id="KW-1185">Reference proteome</keyword>
<keyword evidence="3 8" id="KW-0575">Peroxidase</keyword>
<dbReference type="InterPro" id="IPR010255">
    <property type="entry name" value="Haem_peroxidase_sf"/>
</dbReference>
<dbReference type="InterPro" id="IPR044831">
    <property type="entry name" value="Ccp1-like"/>
</dbReference>
<dbReference type="Gene3D" id="1.10.420.10">
    <property type="entry name" value="Peroxidase, domain 2"/>
    <property type="match status" value="1"/>
</dbReference>
<feature type="signal peptide" evidence="8">
    <location>
        <begin position="1"/>
        <end position="20"/>
    </location>
</feature>
<dbReference type="PRINTS" id="PR00458">
    <property type="entry name" value="PEROXIDASE"/>
</dbReference>
<feature type="chain" id="PRO_5043098318" description="Peroxidase" evidence="8">
    <location>
        <begin position="21"/>
        <end position="541"/>
    </location>
</feature>
<dbReference type="GO" id="GO:0046872">
    <property type="term" value="F:metal ion binding"/>
    <property type="evidence" value="ECO:0007669"/>
    <property type="project" value="UniProtKB-UniRule"/>
</dbReference>
<keyword evidence="8" id="KW-0732">Signal</keyword>
<name>A0AAW0DLV9_9AGAR</name>
<evidence type="ECO:0000259" key="9">
    <source>
        <dbReference type="PROSITE" id="PS50873"/>
    </source>
</evidence>